<organism evidence="12 13">
    <name type="scientific">Pundamilia nyererei</name>
    <dbReference type="NCBI Taxonomy" id="303518"/>
    <lineage>
        <taxon>Eukaryota</taxon>
        <taxon>Metazoa</taxon>
        <taxon>Chordata</taxon>
        <taxon>Craniata</taxon>
        <taxon>Vertebrata</taxon>
        <taxon>Euteleostomi</taxon>
        <taxon>Actinopterygii</taxon>
        <taxon>Neopterygii</taxon>
        <taxon>Teleostei</taxon>
        <taxon>Neoteleostei</taxon>
        <taxon>Acanthomorphata</taxon>
        <taxon>Ovalentaria</taxon>
        <taxon>Cichlomorphae</taxon>
        <taxon>Cichliformes</taxon>
        <taxon>Cichlidae</taxon>
        <taxon>African cichlids</taxon>
        <taxon>Pseudocrenilabrinae</taxon>
        <taxon>Haplochromini</taxon>
        <taxon>Pundamilia</taxon>
    </lineage>
</organism>
<dbReference type="InterPro" id="IPR013106">
    <property type="entry name" value="Ig_V-set"/>
</dbReference>
<dbReference type="PANTHER" id="PTHR13869:SF42">
    <property type="match status" value="1"/>
</dbReference>
<dbReference type="Pfam" id="PF07686">
    <property type="entry name" value="V-set"/>
    <property type="match status" value="1"/>
</dbReference>
<dbReference type="Gene3D" id="2.60.40.10">
    <property type="entry name" value="Immunoglobulins"/>
    <property type="match status" value="2"/>
</dbReference>
<keyword evidence="5 9" id="KW-0472">Membrane</keyword>
<dbReference type="InterPro" id="IPR000920">
    <property type="entry name" value="Myelin_P0-rel"/>
</dbReference>
<dbReference type="CDD" id="cd00096">
    <property type="entry name" value="Ig"/>
    <property type="match status" value="1"/>
</dbReference>
<evidence type="ECO:0000256" key="8">
    <source>
        <dbReference type="ARBA" id="ARBA00023319"/>
    </source>
</evidence>
<keyword evidence="2 9" id="KW-0812">Transmembrane</keyword>
<dbReference type="InterPro" id="IPR003599">
    <property type="entry name" value="Ig_sub"/>
</dbReference>
<evidence type="ECO:0000256" key="9">
    <source>
        <dbReference type="SAM" id="Phobius"/>
    </source>
</evidence>
<feature type="transmembrane region" description="Helical" evidence="9">
    <location>
        <begin position="257"/>
        <end position="281"/>
    </location>
</feature>
<dbReference type="GO" id="GO:0017080">
    <property type="term" value="F:sodium channel regulator activity"/>
    <property type="evidence" value="ECO:0007669"/>
    <property type="project" value="TreeGrafter"/>
</dbReference>
<dbReference type="GeneID" id="102208344"/>
<evidence type="ECO:0000256" key="5">
    <source>
        <dbReference type="ARBA" id="ARBA00023136"/>
    </source>
</evidence>
<dbReference type="GO" id="GO:0086002">
    <property type="term" value="P:cardiac muscle cell action potential involved in contraction"/>
    <property type="evidence" value="ECO:0007669"/>
    <property type="project" value="TreeGrafter"/>
</dbReference>
<dbReference type="InterPro" id="IPR003598">
    <property type="entry name" value="Ig_sub2"/>
</dbReference>
<evidence type="ECO:0000256" key="10">
    <source>
        <dbReference type="SAM" id="SignalP"/>
    </source>
</evidence>
<feature type="domain" description="Ig-like" evidence="11">
    <location>
        <begin position="146"/>
        <end position="202"/>
    </location>
</feature>
<dbReference type="InterPro" id="IPR013783">
    <property type="entry name" value="Ig-like_fold"/>
</dbReference>
<dbReference type="Proteomes" id="UP000695023">
    <property type="component" value="Unplaced"/>
</dbReference>
<dbReference type="SMART" id="SM00408">
    <property type="entry name" value="IGc2"/>
    <property type="match status" value="2"/>
</dbReference>
<dbReference type="AlphaFoldDB" id="A0A9Y3RKQ1"/>
<evidence type="ECO:0000256" key="2">
    <source>
        <dbReference type="ARBA" id="ARBA00022692"/>
    </source>
</evidence>
<evidence type="ECO:0000256" key="3">
    <source>
        <dbReference type="ARBA" id="ARBA00022729"/>
    </source>
</evidence>
<keyword evidence="6" id="KW-1015">Disulfide bond</keyword>
<name>A0A9Y3RKQ1_9CICH</name>
<dbReference type="PANTHER" id="PTHR13869">
    <property type="entry name" value="MYELIN P0 RELATED"/>
    <property type="match status" value="1"/>
</dbReference>
<feature type="signal peptide" evidence="10">
    <location>
        <begin position="1"/>
        <end position="20"/>
    </location>
</feature>
<protein>
    <submittedName>
        <fullName evidence="13">Uncharacterized protein LOC102208344 isoform X2</fullName>
    </submittedName>
</protein>
<gene>
    <name evidence="13" type="primary">LOC102208344</name>
</gene>
<dbReference type="RefSeq" id="XP_005738480.1">
    <property type="nucleotide sequence ID" value="XM_005738423.1"/>
</dbReference>
<dbReference type="GO" id="GO:0060307">
    <property type="term" value="P:regulation of ventricular cardiac muscle cell membrane repolarization"/>
    <property type="evidence" value="ECO:0007669"/>
    <property type="project" value="TreeGrafter"/>
</dbReference>
<evidence type="ECO:0000313" key="12">
    <source>
        <dbReference type="Proteomes" id="UP000695023"/>
    </source>
</evidence>
<evidence type="ECO:0000313" key="13">
    <source>
        <dbReference type="RefSeq" id="XP_005738480.1"/>
    </source>
</evidence>
<feature type="chain" id="PRO_5041378009" evidence="10">
    <location>
        <begin position="21"/>
        <end position="334"/>
    </location>
</feature>
<accession>A0A9Y3RKQ1</accession>
<sequence length="334" mass="37237">MLHLYLQGYLSLILLNVASGFGDTEPILAVQEEDVALTCFSQNDTDPNSFYRYSVTKFATDPNQVKDMFKWPTPSNDVYKRVKWVADGNGQKCLTLTKLQKSDAGLYTCEMWKGWDRVAAKNISLRIKDCKVLEPVKAAPSMPAKLNCPVNMTTGQQEPQNISWAIQKGDMRESLDSSKAKTDGTSLTFQSVNTSDSGWYTCSYTLGKTQRCFDTNLQVQAFVTTTVPVIPTKTPSLPAPKANDISLSQRKEESNDALIAVVVCVILGMIIIAAVIGLVVYRRCKTQRITQLHQRRFNGNCMSTYEIVAPLTNTPGQRINSLYQMPDESLVTFQ</sequence>
<evidence type="ECO:0000256" key="7">
    <source>
        <dbReference type="ARBA" id="ARBA00023180"/>
    </source>
</evidence>
<keyword evidence="3 10" id="KW-0732">Signal</keyword>
<dbReference type="GO" id="GO:0001518">
    <property type="term" value="C:voltage-gated sodium channel complex"/>
    <property type="evidence" value="ECO:0007669"/>
    <property type="project" value="TreeGrafter"/>
</dbReference>
<comment type="subcellular location">
    <subcellularLocation>
        <location evidence="1">Membrane</location>
        <topology evidence="1">Single-pass type I membrane protein</topology>
    </subcellularLocation>
</comment>
<keyword evidence="8" id="KW-0393">Immunoglobulin domain</keyword>
<dbReference type="GO" id="GO:0044325">
    <property type="term" value="F:transmembrane transporter binding"/>
    <property type="evidence" value="ECO:0007669"/>
    <property type="project" value="TreeGrafter"/>
</dbReference>
<dbReference type="InterPro" id="IPR007110">
    <property type="entry name" value="Ig-like_dom"/>
</dbReference>
<feature type="domain" description="Ig-like" evidence="11">
    <location>
        <begin position="33"/>
        <end position="111"/>
    </location>
</feature>
<dbReference type="PROSITE" id="PS50835">
    <property type="entry name" value="IG_LIKE"/>
    <property type="match status" value="2"/>
</dbReference>
<keyword evidence="7" id="KW-0325">Glycoprotein</keyword>
<evidence type="ECO:0000259" key="11">
    <source>
        <dbReference type="PROSITE" id="PS50835"/>
    </source>
</evidence>
<dbReference type="SUPFAM" id="SSF48726">
    <property type="entry name" value="Immunoglobulin"/>
    <property type="match status" value="2"/>
</dbReference>
<evidence type="ECO:0000256" key="6">
    <source>
        <dbReference type="ARBA" id="ARBA00023157"/>
    </source>
</evidence>
<reference evidence="13" key="1">
    <citation type="submission" date="2025-08" db="UniProtKB">
        <authorList>
            <consortium name="RefSeq"/>
        </authorList>
    </citation>
    <scope>IDENTIFICATION</scope>
</reference>
<dbReference type="Pfam" id="PF13927">
    <property type="entry name" value="Ig_3"/>
    <property type="match status" value="1"/>
</dbReference>
<evidence type="ECO:0000256" key="1">
    <source>
        <dbReference type="ARBA" id="ARBA00004479"/>
    </source>
</evidence>
<dbReference type="InterPro" id="IPR036179">
    <property type="entry name" value="Ig-like_dom_sf"/>
</dbReference>
<keyword evidence="4 9" id="KW-1133">Transmembrane helix</keyword>
<dbReference type="SMART" id="SM00409">
    <property type="entry name" value="IG"/>
    <property type="match status" value="2"/>
</dbReference>
<keyword evidence="12" id="KW-1185">Reference proteome</keyword>
<evidence type="ECO:0000256" key="4">
    <source>
        <dbReference type="ARBA" id="ARBA00022989"/>
    </source>
</evidence>
<proteinExistence type="predicted"/>